<keyword evidence="2" id="KW-0547">Nucleotide-binding</keyword>
<reference evidence="2" key="1">
    <citation type="submission" date="2019-08" db="EMBL/GenBank/DDBJ databases">
        <authorList>
            <person name="Kucharzyk K."/>
            <person name="Murdoch R.W."/>
            <person name="Higgins S."/>
            <person name="Loffler F."/>
        </authorList>
    </citation>
    <scope>NUCLEOTIDE SEQUENCE</scope>
</reference>
<protein>
    <submittedName>
        <fullName evidence="2">Potassium-transporting ATPase ATP-binding subunit</fullName>
    </submittedName>
</protein>
<sequence length="265" mass="29616">MEKKKAIVFDNSGTLLERCRVVKNIKTGKYENNSSLDLIDEIGNSALIVIQTDTKKCIMLANGEKKLYDFIKKNNIPLDISYSSSNISKDEILPILKNSNIKLKEFHETAYQLSAENNFIELCSGSAFILNLDTNEVDYVITAGGKVFPYVSDVIKTLKNRGIDTFIASGDRAKSLYELAEIIGLPEDNVFKTANTKRKREIVSKLQEKGYKVMMVGNGPNDILAFEKADLAVLTLEQNEAVSQKVFDAADIVINQICELLDIKF</sequence>
<dbReference type="GO" id="GO:0016020">
    <property type="term" value="C:membrane"/>
    <property type="evidence" value="ECO:0007669"/>
    <property type="project" value="TreeGrafter"/>
</dbReference>
<dbReference type="AlphaFoldDB" id="A0A644U0C8"/>
<proteinExistence type="predicted"/>
<name>A0A644U0C8_9ZZZZ</name>
<dbReference type="Pfam" id="PF00702">
    <property type="entry name" value="Hydrolase"/>
    <property type="match status" value="1"/>
</dbReference>
<keyword evidence="2" id="KW-0067">ATP-binding</keyword>
<evidence type="ECO:0000256" key="1">
    <source>
        <dbReference type="ARBA" id="ARBA00022967"/>
    </source>
</evidence>
<comment type="caution">
    <text evidence="2">The sequence shown here is derived from an EMBL/GenBank/DDBJ whole genome shotgun (WGS) entry which is preliminary data.</text>
</comment>
<dbReference type="EMBL" id="VSSQ01000058">
    <property type="protein sequence ID" value="MPL71351.1"/>
    <property type="molecule type" value="Genomic_DNA"/>
</dbReference>
<dbReference type="GO" id="GO:0043682">
    <property type="term" value="F:P-type divalent copper transporter activity"/>
    <property type="evidence" value="ECO:0007669"/>
    <property type="project" value="TreeGrafter"/>
</dbReference>
<accession>A0A644U0C8</accession>
<dbReference type="PANTHER" id="PTHR43520:SF8">
    <property type="entry name" value="P-TYPE CU(+) TRANSPORTER"/>
    <property type="match status" value="1"/>
</dbReference>
<dbReference type="GO" id="GO:0005507">
    <property type="term" value="F:copper ion binding"/>
    <property type="evidence" value="ECO:0007669"/>
    <property type="project" value="TreeGrafter"/>
</dbReference>
<gene>
    <name evidence="2" type="primary">kdpB_3</name>
    <name evidence="2" type="ORF">SDC9_17126</name>
</gene>
<keyword evidence="1" id="KW-1278">Translocase</keyword>
<dbReference type="SUPFAM" id="SSF56784">
    <property type="entry name" value="HAD-like"/>
    <property type="match status" value="1"/>
</dbReference>
<dbReference type="Gene3D" id="3.40.50.1000">
    <property type="entry name" value="HAD superfamily/HAD-like"/>
    <property type="match status" value="1"/>
</dbReference>
<dbReference type="GO" id="GO:0005524">
    <property type="term" value="F:ATP binding"/>
    <property type="evidence" value="ECO:0007669"/>
    <property type="project" value="UniProtKB-KW"/>
</dbReference>
<dbReference type="PANTHER" id="PTHR43520">
    <property type="entry name" value="ATP7, ISOFORM B"/>
    <property type="match status" value="1"/>
</dbReference>
<dbReference type="GO" id="GO:0055070">
    <property type="term" value="P:copper ion homeostasis"/>
    <property type="evidence" value="ECO:0007669"/>
    <property type="project" value="TreeGrafter"/>
</dbReference>
<dbReference type="InterPro" id="IPR036412">
    <property type="entry name" value="HAD-like_sf"/>
</dbReference>
<dbReference type="InterPro" id="IPR023214">
    <property type="entry name" value="HAD_sf"/>
</dbReference>
<organism evidence="2">
    <name type="scientific">bioreactor metagenome</name>
    <dbReference type="NCBI Taxonomy" id="1076179"/>
    <lineage>
        <taxon>unclassified sequences</taxon>
        <taxon>metagenomes</taxon>
        <taxon>ecological metagenomes</taxon>
    </lineage>
</organism>
<evidence type="ECO:0000313" key="2">
    <source>
        <dbReference type="EMBL" id="MPL71351.1"/>
    </source>
</evidence>